<dbReference type="STRING" id="204669.Acid345_2641"/>
<dbReference type="SUPFAM" id="SSF54427">
    <property type="entry name" value="NTF2-like"/>
    <property type="match status" value="1"/>
</dbReference>
<dbReference type="EnsemblBacteria" id="ABF41642">
    <property type="protein sequence ID" value="ABF41642"/>
    <property type="gene ID" value="Acid345_2641"/>
</dbReference>
<dbReference type="Pfam" id="PF07366">
    <property type="entry name" value="SnoaL"/>
    <property type="match status" value="1"/>
</dbReference>
<sequence length="176" mass="19492">MAISPLTVDPIARRMALVDEHVRCENAHDLDGVIATFGAGARYDDEPWAEHHEGLDGVRHFYSSLMGAVPDLTIEILKRYVSADNIILEVVIRGTHLGAWRGLPATGRKLAIPLCGIYTFDADDRLAGERIYYDRATVLRQLGVFHEPQTFIGDATTFLTHPWTIAKALARKLGGK</sequence>
<proteinExistence type="predicted"/>
<evidence type="ECO:0008006" key="3">
    <source>
        <dbReference type="Google" id="ProtNLM"/>
    </source>
</evidence>
<keyword evidence="2" id="KW-1185">Reference proteome</keyword>
<dbReference type="PANTHER" id="PTHR38436">
    <property type="entry name" value="POLYKETIDE CYCLASE SNOAL-LIKE DOMAIN"/>
    <property type="match status" value="1"/>
</dbReference>
<dbReference type="GO" id="GO:0030638">
    <property type="term" value="P:polyketide metabolic process"/>
    <property type="evidence" value="ECO:0007669"/>
    <property type="project" value="InterPro"/>
</dbReference>
<accession>Q1INA8</accession>
<organism evidence="1 2">
    <name type="scientific">Koribacter versatilis (strain Ellin345)</name>
    <dbReference type="NCBI Taxonomy" id="204669"/>
    <lineage>
        <taxon>Bacteria</taxon>
        <taxon>Pseudomonadati</taxon>
        <taxon>Acidobacteriota</taxon>
        <taxon>Terriglobia</taxon>
        <taxon>Terriglobales</taxon>
        <taxon>Candidatus Korobacteraceae</taxon>
        <taxon>Candidatus Korobacter</taxon>
    </lineage>
</organism>
<reference evidence="1 2" key="1">
    <citation type="journal article" date="2009" name="Appl. Environ. Microbiol.">
        <title>Three genomes from the phylum Acidobacteria provide insight into the lifestyles of these microorganisms in soils.</title>
        <authorList>
            <person name="Ward N.L."/>
            <person name="Challacombe J.F."/>
            <person name="Janssen P.H."/>
            <person name="Henrissat B."/>
            <person name="Coutinho P.M."/>
            <person name="Wu M."/>
            <person name="Xie G."/>
            <person name="Haft D.H."/>
            <person name="Sait M."/>
            <person name="Badger J."/>
            <person name="Barabote R.D."/>
            <person name="Bradley B."/>
            <person name="Brettin T.S."/>
            <person name="Brinkac L.M."/>
            <person name="Bruce D."/>
            <person name="Creasy T."/>
            <person name="Daugherty S.C."/>
            <person name="Davidsen T.M."/>
            <person name="DeBoy R.T."/>
            <person name="Detter J.C."/>
            <person name="Dodson R.J."/>
            <person name="Durkin A.S."/>
            <person name="Ganapathy A."/>
            <person name="Gwinn-Giglio M."/>
            <person name="Han C.S."/>
            <person name="Khouri H."/>
            <person name="Kiss H."/>
            <person name="Kothari S.P."/>
            <person name="Madupu R."/>
            <person name="Nelson K.E."/>
            <person name="Nelson W.C."/>
            <person name="Paulsen I."/>
            <person name="Penn K."/>
            <person name="Ren Q."/>
            <person name="Rosovitz M.J."/>
            <person name="Selengut J.D."/>
            <person name="Shrivastava S."/>
            <person name="Sullivan S.A."/>
            <person name="Tapia R."/>
            <person name="Thompson L.S."/>
            <person name="Watkins K.L."/>
            <person name="Yang Q."/>
            <person name="Yu C."/>
            <person name="Zafar N."/>
            <person name="Zhou L."/>
            <person name="Kuske C.R."/>
        </authorList>
    </citation>
    <scope>NUCLEOTIDE SEQUENCE [LARGE SCALE GENOMIC DNA]</scope>
    <source>
        <strain evidence="1 2">Ellin345</strain>
    </source>
</reference>
<dbReference type="HOGENOM" id="CLU_1427144_0_0_0"/>
<dbReference type="EMBL" id="CP000360">
    <property type="protein sequence ID" value="ABF41642.1"/>
    <property type="molecule type" value="Genomic_DNA"/>
</dbReference>
<dbReference type="Proteomes" id="UP000002432">
    <property type="component" value="Chromosome"/>
</dbReference>
<dbReference type="InterPro" id="IPR032710">
    <property type="entry name" value="NTF2-like_dom_sf"/>
</dbReference>
<dbReference type="KEGG" id="aba:Acid345_2641"/>
<name>Q1INA8_KORVE</name>
<dbReference type="OrthoDB" id="4539871at2"/>
<dbReference type="PANTHER" id="PTHR38436:SF3">
    <property type="entry name" value="CARBOXYMETHYLENEBUTENOLIDASE-RELATED"/>
    <property type="match status" value="1"/>
</dbReference>
<protein>
    <recommendedName>
        <fullName evidence="3">Ester cyclase</fullName>
    </recommendedName>
</protein>
<evidence type="ECO:0000313" key="2">
    <source>
        <dbReference type="Proteomes" id="UP000002432"/>
    </source>
</evidence>
<dbReference type="Gene3D" id="3.10.450.50">
    <property type="match status" value="1"/>
</dbReference>
<dbReference type="AlphaFoldDB" id="Q1INA8"/>
<dbReference type="eggNOG" id="COG5485">
    <property type="taxonomic scope" value="Bacteria"/>
</dbReference>
<evidence type="ECO:0000313" key="1">
    <source>
        <dbReference type="EMBL" id="ABF41642.1"/>
    </source>
</evidence>
<dbReference type="RefSeq" id="WP_011523443.1">
    <property type="nucleotide sequence ID" value="NC_008009.1"/>
</dbReference>
<dbReference type="InterPro" id="IPR009959">
    <property type="entry name" value="Cyclase_SnoaL-like"/>
</dbReference>
<gene>
    <name evidence="1" type="ordered locus">Acid345_2641</name>
</gene>